<accession>A0AAV0U1T9</accession>
<name>A0AAV0U1T9_9STRA</name>
<dbReference type="AlphaFoldDB" id="A0AAV0U1T9"/>
<comment type="caution">
    <text evidence="1">The sequence shown here is derived from an EMBL/GenBank/DDBJ whole genome shotgun (WGS) entry which is preliminary data.</text>
</comment>
<reference evidence="1" key="1">
    <citation type="submission" date="2022-12" db="EMBL/GenBank/DDBJ databases">
        <authorList>
            <person name="Webb A."/>
        </authorList>
    </citation>
    <scope>NUCLEOTIDE SEQUENCE</scope>
    <source>
        <strain evidence="1">Pd1</strain>
    </source>
</reference>
<sequence>MPESQTQSLEGSTEASICLQLLSPRVQQSIQDLTSKISSSKSADYFEWNTTPPIGETLLDTNAEGRSEVEESDHSPVEFDCNEFTLASVSERNKEVQQDATGTSFDLKSRVSRINSIDCVQQLNRTADCAIYYDDNISKNSLSCSMSSVMTTSTTEDFAMSQRQRQHLFSKDIQRASSRSCLNGEDSSRSRFQMSSTAASAGFPMAKKKELTTVVMRGWLQKRKGRVLKRWKAYYCLWKSDDILCLYASEDTVNGRLEQRYQVLQVVLTDKNDSFHIIGVDSDSAPRREEFRVLISAEWIHWFRVLGRFFDKSSLVQARLCKPGLVCAKLLNEAER</sequence>
<evidence type="ECO:0000313" key="2">
    <source>
        <dbReference type="Proteomes" id="UP001162029"/>
    </source>
</evidence>
<gene>
    <name evidence="1" type="ORF">PDE001_LOCUS4471</name>
</gene>
<proteinExistence type="predicted"/>
<organism evidence="1 2">
    <name type="scientific">Peronospora destructor</name>
    <dbReference type="NCBI Taxonomy" id="86335"/>
    <lineage>
        <taxon>Eukaryota</taxon>
        <taxon>Sar</taxon>
        <taxon>Stramenopiles</taxon>
        <taxon>Oomycota</taxon>
        <taxon>Peronosporomycetes</taxon>
        <taxon>Peronosporales</taxon>
        <taxon>Peronosporaceae</taxon>
        <taxon>Peronospora</taxon>
    </lineage>
</organism>
<dbReference type="Proteomes" id="UP001162029">
    <property type="component" value="Unassembled WGS sequence"/>
</dbReference>
<dbReference type="InterPro" id="IPR011993">
    <property type="entry name" value="PH-like_dom_sf"/>
</dbReference>
<dbReference type="EMBL" id="CANTFM010000807">
    <property type="protein sequence ID" value="CAI5730318.1"/>
    <property type="molecule type" value="Genomic_DNA"/>
</dbReference>
<evidence type="ECO:0000313" key="1">
    <source>
        <dbReference type="EMBL" id="CAI5730318.1"/>
    </source>
</evidence>
<evidence type="ECO:0008006" key="3">
    <source>
        <dbReference type="Google" id="ProtNLM"/>
    </source>
</evidence>
<dbReference type="Gene3D" id="2.30.29.30">
    <property type="entry name" value="Pleckstrin-homology domain (PH domain)/Phosphotyrosine-binding domain (PTB)"/>
    <property type="match status" value="1"/>
</dbReference>
<dbReference type="CDD" id="cd00821">
    <property type="entry name" value="PH"/>
    <property type="match status" value="1"/>
</dbReference>
<keyword evidence="2" id="KW-1185">Reference proteome</keyword>
<protein>
    <recommendedName>
        <fullName evidence="3">PH domain-containing protein</fullName>
    </recommendedName>
</protein>
<dbReference type="SUPFAM" id="SSF50729">
    <property type="entry name" value="PH domain-like"/>
    <property type="match status" value="1"/>
</dbReference>